<proteinExistence type="predicted"/>
<evidence type="ECO:0000313" key="2">
    <source>
        <dbReference type="Proteomes" id="UP000828872"/>
    </source>
</evidence>
<organism evidence="1 2">
    <name type="scientific">Carnobacterium phage cd4</name>
    <dbReference type="NCBI Taxonomy" id="2849246"/>
    <lineage>
        <taxon>Viruses</taxon>
        <taxon>Duplodnaviria</taxon>
        <taxon>Heunggongvirae</taxon>
        <taxon>Uroviricota</taxon>
        <taxon>Caudoviricetes</taxon>
        <taxon>Carnodivirus</taxon>
        <taxon>Carnodivirus cd4-like</taxon>
    </lineage>
</organism>
<dbReference type="Proteomes" id="UP000828872">
    <property type="component" value="Segment"/>
</dbReference>
<dbReference type="EMBL" id="MZ399596">
    <property type="protein sequence ID" value="QXP45429.1"/>
    <property type="molecule type" value="Genomic_DNA"/>
</dbReference>
<keyword evidence="2" id="KW-1185">Reference proteome</keyword>
<sequence length="133" mass="15437">MNVSIVNDKPWFEFKEHETGWVGMPHMSVGVEEAVKASKEILKHYEPESLAVEKFNWKVKEEYVGLLNLFNDLSGGASVAEEYLYLNYSKRFGSYELNSNSEGDSFKTFFTEEEFRAFAEPLNLEKFFEPVKN</sequence>
<reference evidence="1 2" key="1">
    <citation type="journal article" date="2021" name="Microbiol. Resour. Announc.">
        <title>Genome Sequences of Bacteriophages cd2, cd3, and cd4, which Specifically Target Carnobacterium divergens.</title>
        <authorList>
            <person name="Zhang P."/>
            <person name="Britton A.P."/>
            <person name="Visser K.A."/>
            <person name="Welke C.A."/>
            <person name="Wassink H."/>
            <person name="Prins E."/>
            <person name="Yang X."/>
            <person name="Martin-Visscher L.A."/>
        </authorList>
    </citation>
    <scope>NUCLEOTIDE SEQUENCE [LARGE SCALE GENOMIC DNA]</scope>
    <source>
        <strain evidence="2">cd4</strain>
    </source>
</reference>
<accession>A0AAE7SQV0</accession>
<evidence type="ECO:0000313" key="1">
    <source>
        <dbReference type="EMBL" id="QXP45429.1"/>
    </source>
</evidence>
<gene>
    <name evidence="1" type="ORF">cd4_081</name>
</gene>
<protein>
    <submittedName>
        <fullName evidence="1">Uncharacterized protein</fullName>
    </submittedName>
</protein>
<name>A0AAE7SQV0_9CAUD</name>